<protein>
    <recommendedName>
        <fullName evidence="3">Peptidase A2 domain-containing protein</fullName>
    </recommendedName>
</protein>
<keyword evidence="2" id="KW-0378">Hydrolase</keyword>
<dbReference type="Pfam" id="PF00078">
    <property type="entry name" value="RVT_1"/>
    <property type="match status" value="1"/>
</dbReference>
<reference evidence="4" key="2">
    <citation type="submission" date="2011-09" db="EMBL/GenBank/DDBJ databases">
        <title>Sequence assembly of the Felis catus genome version 6.2.</title>
        <authorList>
            <person name="Hillier L.W."/>
            <person name="Warren W."/>
            <person name="Obrien S."/>
            <person name="Wilson R.K."/>
        </authorList>
    </citation>
    <scope>NUCLEOTIDE SEQUENCE [LARGE SCALE GENOMIC DNA]</scope>
    <source>
        <strain evidence="4">Abyssinian</strain>
    </source>
</reference>
<dbReference type="InterPro" id="IPR018061">
    <property type="entry name" value="Retropepsins"/>
</dbReference>
<name>A0ABI7WRL8_FELCA</name>
<reference evidence="5" key="3">
    <citation type="submission" date="2021-02" db="EMBL/GenBank/DDBJ databases">
        <title>Safari Cat Assemblies.</title>
        <authorList>
            <person name="Bredemeyer K.R."/>
            <person name="Murphy W.J."/>
        </authorList>
    </citation>
    <scope>NUCLEOTIDE SEQUENCE [LARGE SCALE GENOMIC DNA]</scope>
</reference>
<feature type="domain" description="Peptidase A2" evidence="3">
    <location>
        <begin position="1"/>
        <end position="70"/>
    </location>
</feature>
<organism evidence="4 5">
    <name type="scientific">Felis catus</name>
    <name type="common">Cat</name>
    <name type="synonym">Felis silvestris catus</name>
    <dbReference type="NCBI Taxonomy" id="9685"/>
    <lineage>
        <taxon>Eukaryota</taxon>
        <taxon>Metazoa</taxon>
        <taxon>Chordata</taxon>
        <taxon>Craniata</taxon>
        <taxon>Vertebrata</taxon>
        <taxon>Euteleostomi</taxon>
        <taxon>Mammalia</taxon>
        <taxon>Eutheria</taxon>
        <taxon>Laurasiatheria</taxon>
        <taxon>Carnivora</taxon>
        <taxon>Feliformia</taxon>
        <taxon>Felidae</taxon>
        <taxon>Felinae</taxon>
        <taxon>Felis</taxon>
    </lineage>
</organism>
<dbReference type="InterPro" id="IPR000477">
    <property type="entry name" value="RT_dom"/>
</dbReference>
<reference evidence="4" key="1">
    <citation type="journal article" date="2007" name="Genome Res.">
        <title>Initial sequence and comparative analysis of the cat genome.</title>
        <authorList>
            <person name="Pontius J.U."/>
            <person name="Mullikin J.C."/>
            <person name="Smith D.R."/>
            <person name="Lindblad-Toh K."/>
            <person name="Gnerre S."/>
            <person name="Clamp M."/>
            <person name="Chang J."/>
            <person name="Stephens R."/>
            <person name="Neelam B."/>
            <person name="Volfovsky N."/>
            <person name="Schaffer A.A."/>
            <person name="Agarwala R."/>
            <person name="Narfstrom K."/>
            <person name="Murphy W.J."/>
            <person name="Giger U."/>
            <person name="Roca A.L."/>
            <person name="Antunes A."/>
            <person name="Menotti-Raymond M."/>
            <person name="Yuhki N."/>
            <person name="Pecon-Slattery J."/>
            <person name="Johnson W.E."/>
            <person name="Bourque G."/>
            <person name="Tesler G."/>
            <person name="O'Brien S.J."/>
        </authorList>
    </citation>
    <scope>NUCLEOTIDE SEQUENCE [LARGE SCALE GENOMIC DNA]</scope>
    <source>
        <strain evidence="4">Abyssinian</strain>
    </source>
</reference>
<dbReference type="Gene3D" id="3.30.70.270">
    <property type="match status" value="1"/>
</dbReference>
<sequence>MVDTGAEYSIVTSPVAPLSQKTATILEATGTWAVQQPFCPAQQCELGGHKDRHESLYLPDWPIPLLGWDLLSKLGAQITFEPTGHTSFQLNSRQKETLVLVITLPREEEWRLFCAQALPCSPSEFRLTFPSMWAEDNPPGLAWSWAPIIVDLIPGAQHQRQRQYPLPLEARMGIQEHLTKLREAGILIECKSAWNTPLLPVKKPGGGYQPVQDLRAINKVTVSLHPVVPNPYTLLSQIPGSARWFTCLDLKDAFFCLHLAPQSQPLFAFEWTEPITGH</sequence>
<comment type="similarity">
    <text evidence="1">Belongs to the beta type-B retroviral polymerase family. HERV class-II K(HML-2) pol subfamily.</text>
</comment>
<dbReference type="SUPFAM" id="SSF50630">
    <property type="entry name" value="Acid proteases"/>
    <property type="match status" value="1"/>
</dbReference>
<dbReference type="PROSITE" id="PS50175">
    <property type="entry name" value="ASP_PROT_RETROV"/>
    <property type="match status" value="1"/>
</dbReference>
<accession>A0ABI7WRL8</accession>
<dbReference type="GeneTree" id="ENSGT00940000163417"/>
<dbReference type="InterPro" id="IPR021109">
    <property type="entry name" value="Peptidase_aspartic_dom_sf"/>
</dbReference>
<dbReference type="Ensembl" id="ENSFCTT00005019772.1">
    <property type="protein sequence ID" value="ENSFCTP00005012916.1"/>
    <property type="gene ID" value="ENSFCTG00005007119.1"/>
</dbReference>
<gene>
    <name evidence="4" type="primary">IQCK</name>
</gene>
<dbReference type="InterPro" id="IPR043128">
    <property type="entry name" value="Rev_trsase/Diguanyl_cyclase"/>
</dbReference>
<dbReference type="Ensembl" id="ENSFCTT00005019761.1">
    <property type="protein sequence ID" value="ENSFCTP00005012910.1"/>
    <property type="gene ID" value="ENSFCTG00005007119.1"/>
</dbReference>
<evidence type="ECO:0000313" key="4">
    <source>
        <dbReference type="Ensembl" id="ENSFCTP00005012916.1"/>
    </source>
</evidence>
<dbReference type="InterPro" id="IPR043502">
    <property type="entry name" value="DNA/RNA_pol_sf"/>
</dbReference>
<keyword evidence="5" id="KW-1185">Reference proteome</keyword>
<dbReference type="Pfam" id="PF00077">
    <property type="entry name" value="RVP"/>
    <property type="match status" value="1"/>
</dbReference>
<dbReference type="PANTHER" id="PTHR33064:SF38">
    <property type="entry name" value="LRRGT00076-LIKE"/>
    <property type="match status" value="1"/>
</dbReference>
<dbReference type="Gene3D" id="3.10.10.10">
    <property type="entry name" value="HIV Type 1 Reverse Transcriptase, subunit A, domain 1"/>
    <property type="match status" value="1"/>
</dbReference>
<evidence type="ECO:0000313" key="5">
    <source>
        <dbReference type="Proteomes" id="UP000823872"/>
    </source>
</evidence>
<dbReference type="Gene3D" id="2.40.70.10">
    <property type="entry name" value="Acid Proteases"/>
    <property type="match status" value="1"/>
</dbReference>
<dbReference type="InterPro" id="IPR051320">
    <property type="entry name" value="Viral_Replic_Matur_Polypro"/>
</dbReference>
<reference evidence="4" key="4">
    <citation type="submission" date="2025-05" db="UniProtKB">
        <authorList>
            <consortium name="Ensembl"/>
        </authorList>
    </citation>
    <scope>IDENTIFICATION</scope>
    <source>
        <strain evidence="4">breed Abyssinian</strain>
    </source>
</reference>
<dbReference type="Proteomes" id="UP000823872">
    <property type="component" value="Chromosome X"/>
</dbReference>
<dbReference type="InterPro" id="IPR001995">
    <property type="entry name" value="Peptidase_A2_cat"/>
</dbReference>
<proteinExistence type="inferred from homology"/>
<evidence type="ECO:0000256" key="1">
    <source>
        <dbReference type="ARBA" id="ARBA00010879"/>
    </source>
</evidence>
<dbReference type="SUPFAM" id="SSF56672">
    <property type="entry name" value="DNA/RNA polymerases"/>
    <property type="match status" value="1"/>
</dbReference>
<evidence type="ECO:0000256" key="2">
    <source>
        <dbReference type="ARBA" id="ARBA00022801"/>
    </source>
</evidence>
<dbReference type="PANTHER" id="PTHR33064">
    <property type="entry name" value="POL PROTEIN"/>
    <property type="match status" value="1"/>
</dbReference>
<evidence type="ECO:0000259" key="3">
    <source>
        <dbReference type="PROSITE" id="PS50175"/>
    </source>
</evidence>